<organism evidence="9 10">
    <name type="scientific">Panagrellus redivivus</name>
    <name type="common">Microworm</name>
    <dbReference type="NCBI Taxonomy" id="6233"/>
    <lineage>
        <taxon>Eukaryota</taxon>
        <taxon>Metazoa</taxon>
        <taxon>Ecdysozoa</taxon>
        <taxon>Nematoda</taxon>
        <taxon>Chromadorea</taxon>
        <taxon>Rhabditida</taxon>
        <taxon>Tylenchina</taxon>
        <taxon>Panagrolaimomorpha</taxon>
        <taxon>Panagrolaimoidea</taxon>
        <taxon>Panagrolaimidae</taxon>
        <taxon>Panagrellus</taxon>
    </lineage>
</organism>
<accession>A0A7E4VVR9</accession>
<name>A0A7E4VVR9_PANRE</name>
<dbReference type="InterPro" id="IPR051697">
    <property type="entry name" value="Patched_domain-protein"/>
</dbReference>
<keyword evidence="6" id="KW-0325">Glycoprotein</keyword>
<feature type="transmembrane region" description="Helical" evidence="7">
    <location>
        <begin position="478"/>
        <end position="501"/>
    </location>
</feature>
<dbReference type="InterPro" id="IPR003392">
    <property type="entry name" value="PTHD_SSD"/>
</dbReference>
<dbReference type="SUPFAM" id="SSF82866">
    <property type="entry name" value="Multidrug efflux transporter AcrB transmembrane domain"/>
    <property type="match status" value="2"/>
</dbReference>
<dbReference type="AlphaFoldDB" id="A0A7E4VVR9"/>
<feature type="transmembrane region" description="Helical" evidence="7">
    <location>
        <begin position="327"/>
        <end position="347"/>
    </location>
</feature>
<comment type="subcellular location">
    <subcellularLocation>
        <location evidence="1">Membrane</location>
        <topology evidence="1">Multi-pass membrane protein</topology>
    </subcellularLocation>
</comment>
<dbReference type="PROSITE" id="PS50156">
    <property type="entry name" value="SSD"/>
    <property type="match status" value="1"/>
</dbReference>
<feature type="transmembrane region" description="Helical" evidence="7">
    <location>
        <begin position="695"/>
        <end position="713"/>
    </location>
</feature>
<dbReference type="PANTHER" id="PTHR10796">
    <property type="entry name" value="PATCHED-RELATED"/>
    <property type="match status" value="1"/>
</dbReference>
<evidence type="ECO:0000313" key="9">
    <source>
        <dbReference type="Proteomes" id="UP000492821"/>
    </source>
</evidence>
<dbReference type="WBParaSite" id="Pan_g3007.t1">
    <property type="protein sequence ID" value="Pan_g3007.t1"/>
    <property type="gene ID" value="Pan_g3007"/>
</dbReference>
<evidence type="ECO:0000256" key="3">
    <source>
        <dbReference type="ARBA" id="ARBA00022692"/>
    </source>
</evidence>
<proteinExistence type="inferred from homology"/>
<dbReference type="Pfam" id="PF02460">
    <property type="entry name" value="Patched"/>
    <property type="match status" value="1"/>
</dbReference>
<dbReference type="PANTHER" id="PTHR10796:SF185">
    <property type="entry name" value="SSD DOMAIN-CONTAINING PROTEIN"/>
    <property type="match status" value="1"/>
</dbReference>
<dbReference type="InterPro" id="IPR000731">
    <property type="entry name" value="SSD"/>
</dbReference>
<evidence type="ECO:0000256" key="5">
    <source>
        <dbReference type="ARBA" id="ARBA00023136"/>
    </source>
</evidence>
<keyword evidence="9" id="KW-1185">Reference proteome</keyword>
<keyword evidence="4 7" id="KW-1133">Transmembrane helix</keyword>
<dbReference type="GO" id="GO:0006897">
    <property type="term" value="P:endocytosis"/>
    <property type="evidence" value="ECO:0007669"/>
    <property type="project" value="TreeGrafter"/>
</dbReference>
<dbReference type="GO" id="GO:0030659">
    <property type="term" value="C:cytoplasmic vesicle membrane"/>
    <property type="evidence" value="ECO:0007669"/>
    <property type="project" value="TreeGrafter"/>
</dbReference>
<keyword evidence="3 7" id="KW-0812">Transmembrane</keyword>
<dbReference type="Proteomes" id="UP000492821">
    <property type="component" value="Unassembled WGS sequence"/>
</dbReference>
<feature type="transmembrane region" description="Helical" evidence="7">
    <location>
        <begin position="817"/>
        <end position="837"/>
    </location>
</feature>
<dbReference type="GO" id="GO:0018996">
    <property type="term" value="P:molting cycle, collagen and cuticulin-based cuticle"/>
    <property type="evidence" value="ECO:0007669"/>
    <property type="project" value="TreeGrafter"/>
</dbReference>
<evidence type="ECO:0000256" key="7">
    <source>
        <dbReference type="SAM" id="Phobius"/>
    </source>
</evidence>
<feature type="transmembrane region" description="Helical" evidence="7">
    <location>
        <begin position="400"/>
        <end position="422"/>
    </location>
</feature>
<feature type="transmembrane region" description="Helical" evidence="7">
    <location>
        <begin position="367"/>
        <end position="388"/>
    </location>
</feature>
<feature type="transmembrane region" description="Helical" evidence="7">
    <location>
        <begin position="747"/>
        <end position="770"/>
    </location>
</feature>
<evidence type="ECO:0000259" key="8">
    <source>
        <dbReference type="PROSITE" id="PS50156"/>
    </source>
</evidence>
<reference evidence="9" key="1">
    <citation type="journal article" date="2013" name="Genetics">
        <title>The draft genome and transcriptome of Panagrellus redivivus are shaped by the harsh demands of a free-living lifestyle.</title>
        <authorList>
            <person name="Srinivasan J."/>
            <person name="Dillman A.R."/>
            <person name="Macchietto M.G."/>
            <person name="Heikkinen L."/>
            <person name="Lakso M."/>
            <person name="Fracchia K.M."/>
            <person name="Antoshechkin I."/>
            <person name="Mortazavi A."/>
            <person name="Wong G."/>
            <person name="Sternberg P.W."/>
        </authorList>
    </citation>
    <scope>NUCLEOTIDE SEQUENCE [LARGE SCALE GENOMIC DNA]</scope>
    <source>
        <strain evidence="9">MT8872</strain>
    </source>
</reference>
<feature type="transmembrane region" description="Helical" evidence="7">
    <location>
        <begin position="720"/>
        <end position="741"/>
    </location>
</feature>
<protein>
    <submittedName>
        <fullName evidence="10">SSD domain-containing protein</fullName>
    </submittedName>
</protein>
<reference evidence="10" key="2">
    <citation type="submission" date="2020-10" db="UniProtKB">
        <authorList>
            <consortium name="WormBaseParasite"/>
        </authorList>
    </citation>
    <scope>IDENTIFICATION</scope>
</reference>
<feature type="transmembrane region" description="Helical" evidence="7">
    <location>
        <begin position="264"/>
        <end position="284"/>
    </location>
</feature>
<comment type="similarity">
    <text evidence="2">Belongs to the patched family.</text>
</comment>
<sequence length="858" mass="98407">MVACLPGYAYLRINLDLYKLFVPLDAPVRTEFERQKEFNTIGIGNLDVVPPPRKTRSLFENSTDLSLDDYHGDRFKRDIPRHNDILRFYVVHKDYLNLLDSEILGKLWDYTNEMMSVTSEFNGKTYGLDNFCKKEGANVNCTNHLNVWLKHAENLFKSDGSRTNPNLQLSYPVMYLFNRPKDIGNIIYGVDVAGKKHEITGARVLTLHWFVNFPLENDNLKAFYAFREACNRFWESKTEESGINFIPHNDKAMDDELRLIIEGAIPFAIPATLQLMLFVYFTNLAKDIRKSKPVEAYFGVVTVVCGLVVSFGICFFIGIPFNPVCSTMPFLILAVGVDDAFLMLGAWRMTDPAKSVEERMGETMGDAGASITVTSLTNFGCFALGYFLSPTPAVADFCTMTAIGMIFDYIYQITFFAALMVYGGRRESEGGLAVYFQWCKCCCKKDKVTDVVPAEQEQPDYHEPTFMHRMFRDYWAPFILRAEVKAVSAVLFGIYLCISYYGCINMRVNISPHKYIRDTSPIQTFVYLADKYIWADNVMPTFHVMNPPDFRNETLRVKFNDMVFRLENTEYSIGRVATNFWLWEYQSFLNDYPEVQYKEDFYKRKYLKNFFNQFDYQQYRGMVKIKDTVPDGDNCISAFTFQTSFYALNSWDKRQAELFHWRRIIGEYPEFDVFLAGIFSPFLIDQRRTIAPSSMQSIGSAIVVMAIISTFFLPDKLSVFIMSFSLISISMGVCGFLTHLGSDLDSVSMGCIVMAIGLAVDFSIHICYRYHCSLEETADGKVIDTLAIVGYPVLQAGSSTLWAMTTLPWIPAYLVRVFVQTVVLVNVFGMLHALLWLPQFISALDPIQRTPRREVHRD</sequence>
<keyword evidence="5 7" id="KW-0472">Membrane</keyword>
<evidence type="ECO:0000313" key="10">
    <source>
        <dbReference type="WBParaSite" id="Pan_g3007.t1"/>
    </source>
</evidence>
<evidence type="ECO:0000256" key="4">
    <source>
        <dbReference type="ARBA" id="ARBA00022989"/>
    </source>
</evidence>
<dbReference type="GO" id="GO:0005886">
    <property type="term" value="C:plasma membrane"/>
    <property type="evidence" value="ECO:0007669"/>
    <property type="project" value="TreeGrafter"/>
</dbReference>
<feature type="transmembrane region" description="Helical" evidence="7">
    <location>
        <begin position="296"/>
        <end position="321"/>
    </location>
</feature>
<dbReference type="Gene3D" id="1.20.1640.10">
    <property type="entry name" value="Multidrug efflux transporter AcrB transmembrane domain"/>
    <property type="match status" value="2"/>
</dbReference>
<feature type="domain" description="SSD" evidence="8">
    <location>
        <begin position="266"/>
        <end position="422"/>
    </location>
</feature>
<evidence type="ECO:0000256" key="6">
    <source>
        <dbReference type="ARBA" id="ARBA00023180"/>
    </source>
</evidence>
<evidence type="ECO:0000256" key="1">
    <source>
        <dbReference type="ARBA" id="ARBA00004141"/>
    </source>
</evidence>
<evidence type="ECO:0000256" key="2">
    <source>
        <dbReference type="ARBA" id="ARBA00005585"/>
    </source>
</evidence>